<accession>A0A6J6WAF8</accession>
<evidence type="ECO:0000313" key="2">
    <source>
        <dbReference type="EMBL" id="CAB4781911.1"/>
    </source>
</evidence>
<organism evidence="2">
    <name type="scientific">freshwater metagenome</name>
    <dbReference type="NCBI Taxonomy" id="449393"/>
    <lineage>
        <taxon>unclassified sequences</taxon>
        <taxon>metagenomes</taxon>
        <taxon>ecological metagenomes</taxon>
    </lineage>
</organism>
<dbReference type="AlphaFoldDB" id="A0A6J6WAF8"/>
<evidence type="ECO:0000256" key="1">
    <source>
        <dbReference type="SAM" id="MobiDB-lite"/>
    </source>
</evidence>
<gene>
    <name evidence="2" type="ORF">UFOPK2958_00598</name>
</gene>
<dbReference type="EMBL" id="CAFAAB010000053">
    <property type="protein sequence ID" value="CAB4781911.1"/>
    <property type="molecule type" value="Genomic_DNA"/>
</dbReference>
<name>A0A6J6WAF8_9ZZZZ</name>
<feature type="region of interest" description="Disordered" evidence="1">
    <location>
        <begin position="1"/>
        <end position="31"/>
    </location>
</feature>
<sequence>MDEGVEISTGDAGKGAANGKALPFEATRRRRDRLHTTQLRVKVYRETWEGQGVGGNCGHTSTLRVNVNHDKCPRQARTTIKSSNSFKENP</sequence>
<proteinExistence type="predicted"/>
<reference evidence="2" key="1">
    <citation type="submission" date="2020-05" db="EMBL/GenBank/DDBJ databases">
        <authorList>
            <person name="Chiriac C."/>
            <person name="Salcher M."/>
            <person name="Ghai R."/>
            <person name="Kavagutti S V."/>
        </authorList>
    </citation>
    <scope>NUCLEOTIDE SEQUENCE</scope>
</reference>
<feature type="compositionally biased region" description="Low complexity" evidence="1">
    <location>
        <begin position="10"/>
        <end position="21"/>
    </location>
</feature>
<protein>
    <submittedName>
        <fullName evidence="2">Unannotated protein</fullName>
    </submittedName>
</protein>